<dbReference type="Proteomes" id="UP000666915">
    <property type="component" value="Unassembled WGS sequence"/>
</dbReference>
<reference evidence="2 3" key="1">
    <citation type="submission" date="2021-03" db="EMBL/GenBank/DDBJ databases">
        <authorList>
            <person name="Kanchanasin P."/>
            <person name="Saeng-In P."/>
            <person name="Phongsopitanun W."/>
            <person name="Yuki M."/>
            <person name="Kudo T."/>
            <person name="Ohkuma M."/>
            <person name="Tanasupawat S."/>
        </authorList>
    </citation>
    <scope>NUCLEOTIDE SEQUENCE [LARGE SCALE GENOMIC DNA]</scope>
    <source>
        <strain evidence="2 3">L46</strain>
    </source>
</reference>
<evidence type="ECO:0000256" key="1">
    <source>
        <dbReference type="SAM" id="MobiDB-lite"/>
    </source>
</evidence>
<proteinExistence type="predicted"/>
<comment type="caution">
    <text evidence="2">The sequence shown here is derived from an EMBL/GenBank/DDBJ whole genome shotgun (WGS) entry which is preliminary data.</text>
</comment>
<keyword evidence="3" id="KW-1185">Reference proteome</keyword>
<evidence type="ECO:0000313" key="3">
    <source>
        <dbReference type="Proteomes" id="UP000666915"/>
    </source>
</evidence>
<feature type="compositionally biased region" description="Gly residues" evidence="1">
    <location>
        <begin position="58"/>
        <end position="69"/>
    </location>
</feature>
<dbReference type="RefSeq" id="WP_208266694.1">
    <property type="nucleotide sequence ID" value="NZ_BAAAGM010000083.1"/>
</dbReference>
<name>A0ABS3QX90_9ACTN</name>
<feature type="region of interest" description="Disordered" evidence="1">
    <location>
        <begin position="1"/>
        <end position="69"/>
    </location>
</feature>
<sequence>MTPTAPAPSVPSTDGEPPEKIAVPVLPSAAPQHPGDRLVYSGVRDEPAGRRSHRPRPSGGGRRGLGVHP</sequence>
<protein>
    <submittedName>
        <fullName evidence="2">Uncharacterized protein</fullName>
    </submittedName>
</protein>
<evidence type="ECO:0000313" key="2">
    <source>
        <dbReference type="EMBL" id="MBO2438377.1"/>
    </source>
</evidence>
<organism evidence="2 3">
    <name type="scientific">Actinomadura nitritigenes</name>
    <dbReference type="NCBI Taxonomy" id="134602"/>
    <lineage>
        <taxon>Bacteria</taxon>
        <taxon>Bacillati</taxon>
        <taxon>Actinomycetota</taxon>
        <taxon>Actinomycetes</taxon>
        <taxon>Streptosporangiales</taxon>
        <taxon>Thermomonosporaceae</taxon>
        <taxon>Actinomadura</taxon>
    </lineage>
</organism>
<accession>A0ABS3QX90</accession>
<gene>
    <name evidence="2" type="ORF">J4557_12705</name>
</gene>
<dbReference type="EMBL" id="JAGEOK010000007">
    <property type="protein sequence ID" value="MBO2438377.1"/>
    <property type="molecule type" value="Genomic_DNA"/>
</dbReference>